<dbReference type="InterPro" id="IPR045334">
    <property type="entry name" value="INTS3"/>
</dbReference>
<feature type="compositionally biased region" description="Basic and acidic residues" evidence="7">
    <location>
        <begin position="1147"/>
        <end position="1166"/>
    </location>
</feature>
<feature type="region of interest" description="Disordered" evidence="7">
    <location>
        <begin position="1136"/>
        <end position="1166"/>
    </location>
</feature>
<sequence length="1166" mass="126187">MDPPGGDAAPANVAAAGGGSKSDAAHSGDAAAIGTSASASVLSGAPPPPPGPPPPSSAPPTPASPAKVKSSATSSSATVSPASSTPPSPGTTAHAAPPSKLLNHLPLDSPDELDRKWYAHFYHMQKAILGKDEQAALVLLKQTPLVDGSAPALQFQPDIALLYAIVTESSLAKQYLRYLTAVAAADNYKNCIGWLQKLIDLKFVKLLVTCRSQLLWLVRELVHLNAPGVDKVIISLMRYLTGGDPSRTTIWLASSIIRILIEHESWILSCSSLIPFVFHTFARITVDHTAPAHANLLKQEIDLCTTLWTRRQADVAQLGRELVRVLNDAKDIAGMSALWKQLRNVRDSASDNEKDAGVFSVAHLMSIPTPPKYLAYRLSPKMEEYLIFMMERVQVGSIHRYQKWFASQFLSSPGSDALVPDLVRYVCAVYHPSNQILGSKVTPRYHLLGWLYLLCKSPSALARVQLAMFFDFLYFKPNDNIMSVEPTVLLMVKSVKSHPTMSLAMVQFLVFAVEKFAASATNRQLMQKGVSTAFSMALKVGVVPSILSLQSFPVLEANAPELKSELHRIFPEHFPSPDHIQAQAPSPHHSPARGGSSPIDSSGSFHSPLSHGYSGESPVRNSPIDAGSPITSPGRSPSHSESSITSTATSDANSLSSSSFLPDNQQSPEPSAEISAPRGLVDASTIESSNATEVPVNLLVLGSEDFKNFQEMLPEPSSRPTEGFLECLNDILISWIRQDNAVELAAPLGAYLHASLEKIIVSSKIRLSDSPKVTGAGVLDSMLDQVLSEPQEVFVPFLQAMHARDITMSFRLLAFCCSRSNSKSIDAALTPYVAFLEAIGGNLTQSIVKDLMQSQHIDDARALSCALLGKTTSKASADNDEMGAVEATVLVITPYLFSHMNHPSLGKLMARSENLVQLLLGFATPTMLNTLCTRLLLQEFAIFKHRLANVLLSSLQWNSWEQYGMWDLVLSEIQASNAPSAEKNLMAAARKVLACINPKDSAETMSGLMKCLVHFSPDASVLQSVFKLSDAYGDFPVAVLSCWLEKFPDAVKNYVLLIVQTASEATKDVDEILSKLEKLQARRAQTDASAKRPASPVVTLLTKEDLATALRAIVKRESKSDNRYPLLVALLYGEASATEKPSSGALDRSEDEPASKKQRMMDESAA</sequence>
<dbReference type="EMBL" id="GL376558">
    <property type="status" value="NOT_ANNOTATED_CDS"/>
    <property type="molecule type" value="Genomic_DNA"/>
</dbReference>
<feature type="compositionally biased region" description="Polar residues" evidence="7">
    <location>
        <begin position="598"/>
        <end position="607"/>
    </location>
</feature>
<evidence type="ECO:0000256" key="5">
    <source>
        <dbReference type="ARBA" id="ARBA00023242"/>
    </source>
</evidence>
<feature type="domain" description="Integrator complex subunit 3 N-terminal" evidence="8">
    <location>
        <begin position="159"/>
        <end position="557"/>
    </location>
</feature>
<evidence type="ECO:0000256" key="2">
    <source>
        <dbReference type="ARBA" id="ARBA00004496"/>
    </source>
</evidence>
<feature type="coiled-coil region" evidence="6">
    <location>
        <begin position="1062"/>
        <end position="1089"/>
    </location>
</feature>
<dbReference type="eggNOG" id="KOG4262">
    <property type="taxonomic scope" value="Eukaryota"/>
</dbReference>
<feature type="region of interest" description="Disordered" evidence="7">
    <location>
        <begin position="1"/>
        <end position="100"/>
    </location>
</feature>
<evidence type="ECO:0000256" key="3">
    <source>
        <dbReference type="ARBA" id="ARBA00006130"/>
    </source>
</evidence>
<dbReference type="GO" id="GO:0005634">
    <property type="term" value="C:nucleus"/>
    <property type="evidence" value="ECO:0007669"/>
    <property type="project" value="UniProtKB-SubCell"/>
</dbReference>
<feature type="compositionally biased region" description="Pro residues" evidence="7">
    <location>
        <begin position="45"/>
        <end position="63"/>
    </location>
</feature>
<dbReference type="AlphaFoldDB" id="K3WUM3"/>
<dbReference type="InterPro" id="IPR056518">
    <property type="entry name" value="HEAT_Ints3_C"/>
</dbReference>
<dbReference type="PANTHER" id="PTHR13587:SF7">
    <property type="entry name" value="INTEGRATOR COMPLEX SUBUNIT 3"/>
    <property type="match status" value="1"/>
</dbReference>
<feature type="compositionally biased region" description="Low complexity" evidence="7">
    <location>
        <begin position="632"/>
        <end position="664"/>
    </location>
</feature>
<feature type="region of interest" description="Disordered" evidence="7">
    <location>
        <begin position="573"/>
        <end position="680"/>
    </location>
</feature>
<accession>K3WUM3</accession>
<feature type="compositionally biased region" description="Low complexity" evidence="7">
    <location>
        <begin position="1"/>
        <end position="44"/>
    </location>
</feature>
<dbReference type="Pfam" id="PF10189">
    <property type="entry name" value="Ints3_N"/>
    <property type="match status" value="1"/>
</dbReference>
<dbReference type="EnsemblProtists" id="PYU1_T008670">
    <property type="protein sequence ID" value="PYU1_T008670"/>
    <property type="gene ID" value="PYU1_G008653"/>
</dbReference>
<dbReference type="PANTHER" id="PTHR13587">
    <property type="entry name" value="INTEGRATOR COMPLEX SUBUNIT 3"/>
    <property type="match status" value="1"/>
</dbReference>
<dbReference type="Pfam" id="PF24566">
    <property type="entry name" value="HEAT_Ints3_C"/>
    <property type="match status" value="1"/>
</dbReference>
<evidence type="ECO:0000256" key="7">
    <source>
        <dbReference type="SAM" id="MobiDB-lite"/>
    </source>
</evidence>
<feature type="compositionally biased region" description="Low complexity" evidence="7">
    <location>
        <begin position="90"/>
        <end position="99"/>
    </location>
</feature>
<comment type="similarity">
    <text evidence="3">Belongs to the Integrator subunit 3 family.</text>
</comment>
<dbReference type="GO" id="GO:0005737">
    <property type="term" value="C:cytoplasm"/>
    <property type="evidence" value="ECO:0007669"/>
    <property type="project" value="UniProtKB-SubCell"/>
</dbReference>
<evidence type="ECO:0000256" key="1">
    <source>
        <dbReference type="ARBA" id="ARBA00004123"/>
    </source>
</evidence>
<evidence type="ECO:0000259" key="9">
    <source>
        <dbReference type="Pfam" id="PF24566"/>
    </source>
</evidence>
<organism evidence="10 11">
    <name type="scientific">Globisporangium ultimum (strain ATCC 200006 / CBS 805.95 / DAOM BR144)</name>
    <name type="common">Pythium ultimum</name>
    <dbReference type="NCBI Taxonomy" id="431595"/>
    <lineage>
        <taxon>Eukaryota</taxon>
        <taxon>Sar</taxon>
        <taxon>Stramenopiles</taxon>
        <taxon>Oomycota</taxon>
        <taxon>Peronosporomycetes</taxon>
        <taxon>Pythiales</taxon>
        <taxon>Pythiaceae</taxon>
        <taxon>Globisporangium</taxon>
    </lineage>
</organism>
<dbReference type="VEuPathDB" id="FungiDB:PYU1_G008653"/>
<reference evidence="11" key="2">
    <citation type="submission" date="2010-04" db="EMBL/GenBank/DDBJ databases">
        <authorList>
            <person name="Buell R."/>
            <person name="Hamilton J."/>
            <person name="Hostetler J."/>
        </authorList>
    </citation>
    <scope>NUCLEOTIDE SEQUENCE [LARGE SCALE GENOMIC DNA]</scope>
    <source>
        <strain evidence="11">DAOM:BR144</strain>
    </source>
</reference>
<dbReference type="STRING" id="431595.K3WUM3"/>
<keyword evidence="5" id="KW-0539">Nucleus</keyword>
<dbReference type="HOGENOM" id="CLU_295542_0_0_1"/>
<evidence type="ECO:0000313" key="10">
    <source>
        <dbReference type="EnsemblProtists" id="PYU1_T008670"/>
    </source>
</evidence>
<name>K3WUM3_GLOUD</name>
<protein>
    <recommendedName>
        <fullName evidence="12">Integrator complex subunit 3</fullName>
    </recommendedName>
</protein>
<feature type="domain" description="Ints3-like C-terminal" evidence="9">
    <location>
        <begin position="907"/>
        <end position="1076"/>
    </location>
</feature>
<dbReference type="InParanoid" id="K3WUM3"/>
<reference evidence="10" key="3">
    <citation type="submission" date="2015-02" db="UniProtKB">
        <authorList>
            <consortium name="EnsemblProtists"/>
        </authorList>
    </citation>
    <scope>IDENTIFICATION</scope>
    <source>
        <strain evidence="10">DAOM BR144</strain>
    </source>
</reference>
<evidence type="ECO:0000256" key="6">
    <source>
        <dbReference type="SAM" id="Coils"/>
    </source>
</evidence>
<evidence type="ECO:0000256" key="4">
    <source>
        <dbReference type="ARBA" id="ARBA00022490"/>
    </source>
</evidence>
<evidence type="ECO:0000313" key="11">
    <source>
        <dbReference type="Proteomes" id="UP000019132"/>
    </source>
</evidence>
<evidence type="ECO:0000259" key="8">
    <source>
        <dbReference type="Pfam" id="PF10189"/>
    </source>
</evidence>
<keyword evidence="4" id="KW-0963">Cytoplasm</keyword>
<keyword evidence="6" id="KW-0175">Coiled coil</keyword>
<feature type="compositionally biased region" description="Low complexity" evidence="7">
    <location>
        <begin position="64"/>
        <end position="83"/>
    </location>
</feature>
<comment type="subcellular location">
    <subcellularLocation>
        <location evidence="2">Cytoplasm</location>
    </subcellularLocation>
    <subcellularLocation>
        <location evidence="1">Nucleus</location>
    </subcellularLocation>
</comment>
<dbReference type="OMA" id="NCKMALF"/>
<dbReference type="InterPro" id="IPR019333">
    <property type="entry name" value="INTS3_N"/>
</dbReference>
<reference evidence="11" key="1">
    <citation type="journal article" date="2010" name="Genome Biol.">
        <title>Genome sequence of the necrotrophic plant pathogen Pythium ultimum reveals original pathogenicity mechanisms and effector repertoire.</title>
        <authorList>
            <person name="Levesque C.A."/>
            <person name="Brouwer H."/>
            <person name="Cano L."/>
            <person name="Hamilton J.P."/>
            <person name="Holt C."/>
            <person name="Huitema E."/>
            <person name="Raffaele S."/>
            <person name="Robideau G.P."/>
            <person name="Thines M."/>
            <person name="Win J."/>
            <person name="Zerillo M.M."/>
            <person name="Beakes G.W."/>
            <person name="Boore J.L."/>
            <person name="Busam D."/>
            <person name="Dumas B."/>
            <person name="Ferriera S."/>
            <person name="Fuerstenberg S.I."/>
            <person name="Gachon C.M."/>
            <person name="Gaulin E."/>
            <person name="Govers F."/>
            <person name="Grenville-Briggs L."/>
            <person name="Horner N."/>
            <person name="Hostetler J."/>
            <person name="Jiang R.H."/>
            <person name="Johnson J."/>
            <person name="Krajaejun T."/>
            <person name="Lin H."/>
            <person name="Meijer H.J."/>
            <person name="Moore B."/>
            <person name="Morris P."/>
            <person name="Phuntmart V."/>
            <person name="Puiu D."/>
            <person name="Shetty J."/>
            <person name="Stajich J.E."/>
            <person name="Tripathy S."/>
            <person name="Wawra S."/>
            <person name="van West P."/>
            <person name="Whitty B.R."/>
            <person name="Coutinho P.M."/>
            <person name="Henrissat B."/>
            <person name="Martin F."/>
            <person name="Thomas P.D."/>
            <person name="Tyler B.M."/>
            <person name="De Vries R.P."/>
            <person name="Kamoun S."/>
            <person name="Yandell M."/>
            <person name="Tisserat N."/>
            <person name="Buell C.R."/>
        </authorList>
    </citation>
    <scope>NUCLEOTIDE SEQUENCE</scope>
    <source>
        <strain evidence="11">DAOM:BR144</strain>
    </source>
</reference>
<proteinExistence type="inferred from homology"/>
<dbReference type="Proteomes" id="UP000019132">
    <property type="component" value="Unassembled WGS sequence"/>
</dbReference>
<keyword evidence="11" id="KW-1185">Reference proteome</keyword>
<evidence type="ECO:0008006" key="12">
    <source>
        <dbReference type="Google" id="ProtNLM"/>
    </source>
</evidence>